<accession>A0A9K3P950</accession>
<dbReference type="PANTHER" id="PTHR33418:SF1">
    <property type="entry name" value="HELICASE-ASSOCIATED DOMAIN-CONTAINING PROTEIN"/>
    <property type="match status" value="1"/>
</dbReference>
<sequence>MGHSNLNAFDTVLEPTPIRPDHEIVIRKLYCSMKNNHQEQKIHPNTSTTDHFGASAEPSFSNLFLRMDDETLNLHQANFGIMITGNFSKECSTEPEMKPFDVSVLFGENTSLPNTSDSSSASIRFHKNQKYQWDGQFQELLLFHQEHSHLLVRHSYPPNQKLAQWVKRQRHQYKRKQLGCHSTLTDEREKQLLEVGFIFESHHAAWQARFETLKDFSLANGHCRIPPKFRDGSLNLWIKHQRRQYVLLIRGEKSTMTDERITALNSIGFNWNPRNLVRPSNV</sequence>
<evidence type="ECO:0000313" key="3">
    <source>
        <dbReference type="EMBL" id="KAG7362664.1"/>
    </source>
</evidence>
<reference evidence="2" key="2">
    <citation type="submission" date="2021-04" db="EMBL/GenBank/DDBJ databases">
        <authorList>
            <person name="Podell S."/>
        </authorList>
    </citation>
    <scope>NUCLEOTIDE SEQUENCE</scope>
    <source>
        <strain evidence="2">Hildebrandi</strain>
    </source>
</reference>
<reference evidence="2" key="1">
    <citation type="journal article" date="2021" name="Sci. Rep.">
        <title>Diploid genomic architecture of Nitzschia inconspicua, an elite biomass production diatom.</title>
        <authorList>
            <person name="Oliver A."/>
            <person name="Podell S."/>
            <person name="Pinowska A."/>
            <person name="Traller J.C."/>
            <person name="Smith S.R."/>
            <person name="McClure R."/>
            <person name="Beliaev A."/>
            <person name="Bohutskyi P."/>
            <person name="Hill E.A."/>
            <person name="Rabines A."/>
            <person name="Zheng H."/>
            <person name="Allen L.Z."/>
            <person name="Kuo A."/>
            <person name="Grigoriev I.V."/>
            <person name="Allen A.E."/>
            <person name="Hazlebeck D."/>
            <person name="Allen E.E."/>
        </authorList>
    </citation>
    <scope>NUCLEOTIDE SEQUENCE</scope>
    <source>
        <strain evidence="2">Hildebrandi</strain>
    </source>
</reference>
<dbReference type="GO" id="GO:0004386">
    <property type="term" value="F:helicase activity"/>
    <property type="evidence" value="ECO:0007669"/>
    <property type="project" value="UniProtKB-KW"/>
</dbReference>
<evidence type="ECO:0000259" key="1">
    <source>
        <dbReference type="Pfam" id="PF03457"/>
    </source>
</evidence>
<gene>
    <name evidence="2" type="ORF">IV203_009422</name>
    <name evidence="3" type="ORF">IV203_026024</name>
</gene>
<keyword evidence="2" id="KW-0378">Hydrolase</keyword>
<dbReference type="Proteomes" id="UP000693970">
    <property type="component" value="Unassembled WGS sequence"/>
</dbReference>
<protein>
    <submittedName>
        <fullName evidence="2">Helicase domain protein</fullName>
    </submittedName>
</protein>
<comment type="caution">
    <text evidence="2">The sequence shown here is derived from an EMBL/GenBank/DDBJ whole genome shotgun (WGS) entry which is preliminary data.</text>
</comment>
<dbReference type="InterPro" id="IPR005114">
    <property type="entry name" value="Helicase_assoc"/>
</dbReference>
<dbReference type="OrthoDB" id="498381at2759"/>
<feature type="domain" description="Helicase-associated" evidence="1">
    <location>
        <begin position="203"/>
        <end position="269"/>
    </location>
</feature>
<dbReference type="EMBL" id="JAGRRH010000063">
    <property type="protein sequence ID" value="KAG7338156.1"/>
    <property type="molecule type" value="Genomic_DNA"/>
</dbReference>
<organism evidence="2 4">
    <name type="scientific">Nitzschia inconspicua</name>
    <dbReference type="NCBI Taxonomy" id="303405"/>
    <lineage>
        <taxon>Eukaryota</taxon>
        <taxon>Sar</taxon>
        <taxon>Stramenopiles</taxon>
        <taxon>Ochrophyta</taxon>
        <taxon>Bacillariophyta</taxon>
        <taxon>Bacillariophyceae</taxon>
        <taxon>Bacillariophycidae</taxon>
        <taxon>Bacillariales</taxon>
        <taxon>Bacillariaceae</taxon>
        <taxon>Nitzschia</taxon>
    </lineage>
</organism>
<keyword evidence="2" id="KW-0547">Nucleotide-binding</keyword>
<name>A0A9K3P950_9STRA</name>
<evidence type="ECO:0000313" key="4">
    <source>
        <dbReference type="Proteomes" id="UP000693970"/>
    </source>
</evidence>
<keyword evidence="2" id="KW-0067">ATP-binding</keyword>
<evidence type="ECO:0000313" key="2">
    <source>
        <dbReference type="EMBL" id="KAG7338156.1"/>
    </source>
</evidence>
<dbReference type="Pfam" id="PF03457">
    <property type="entry name" value="HA"/>
    <property type="match status" value="2"/>
</dbReference>
<dbReference type="AlphaFoldDB" id="A0A9K3P950"/>
<dbReference type="PANTHER" id="PTHR33418">
    <property type="entry name" value="HELICASE-ASSOCIATED"/>
    <property type="match status" value="1"/>
</dbReference>
<keyword evidence="2" id="KW-0347">Helicase</keyword>
<dbReference type="EMBL" id="JAGRRH010000010">
    <property type="protein sequence ID" value="KAG7362664.1"/>
    <property type="molecule type" value="Genomic_DNA"/>
</dbReference>
<keyword evidence="4" id="KW-1185">Reference proteome</keyword>
<feature type="domain" description="Helicase-associated" evidence="1">
    <location>
        <begin position="130"/>
        <end position="197"/>
    </location>
</feature>
<proteinExistence type="predicted"/>